<dbReference type="AlphaFoldDB" id="A0A6F8YKI4"/>
<dbReference type="RefSeq" id="WP_173158321.1">
    <property type="nucleotide sequence ID" value="NZ_AP022871.1"/>
</dbReference>
<proteinExistence type="predicted"/>
<sequence>MAVLHLRDFYKDDFAAELVAVLPEWIRFLAEHTAMTTELTERCLAYASGDLQFPGILDDQGRPNPMARVTE</sequence>
<reference evidence="1 2" key="2">
    <citation type="submission" date="2020-03" db="EMBL/GenBank/DDBJ databases">
        <authorList>
            <person name="Ichikawa N."/>
            <person name="Kimura A."/>
            <person name="Kitahashi Y."/>
            <person name="Uohara A."/>
        </authorList>
    </citation>
    <scope>NUCLEOTIDE SEQUENCE [LARGE SCALE GENOMIC DNA]</scope>
    <source>
        <strain evidence="1 2">NBRC 105367</strain>
    </source>
</reference>
<evidence type="ECO:0000313" key="1">
    <source>
        <dbReference type="EMBL" id="BCB86553.1"/>
    </source>
</evidence>
<dbReference type="KEGG" id="psuu:Psuf_038660"/>
<dbReference type="EMBL" id="AP022871">
    <property type="protein sequence ID" value="BCB86553.1"/>
    <property type="molecule type" value="Genomic_DNA"/>
</dbReference>
<evidence type="ECO:0000313" key="2">
    <source>
        <dbReference type="Proteomes" id="UP000503011"/>
    </source>
</evidence>
<accession>A0A6F8YKI4</accession>
<name>A0A6F8YKI4_9ACTN</name>
<dbReference type="Proteomes" id="UP000503011">
    <property type="component" value="Chromosome"/>
</dbReference>
<organism evidence="1 2">
    <name type="scientific">Phytohabitans suffuscus</name>
    <dbReference type="NCBI Taxonomy" id="624315"/>
    <lineage>
        <taxon>Bacteria</taxon>
        <taxon>Bacillati</taxon>
        <taxon>Actinomycetota</taxon>
        <taxon>Actinomycetes</taxon>
        <taxon>Micromonosporales</taxon>
        <taxon>Micromonosporaceae</taxon>
    </lineage>
</organism>
<protein>
    <submittedName>
        <fullName evidence="1">Uncharacterized protein</fullName>
    </submittedName>
</protein>
<gene>
    <name evidence="1" type="ORF">Psuf_038660</name>
</gene>
<keyword evidence="2" id="KW-1185">Reference proteome</keyword>
<reference evidence="1 2" key="1">
    <citation type="submission" date="2020-03" db="EMBL/GenBank/DDBJ databases">
        <title>Whole genome shotgun sequence of Phytohabitans suffuscus NBRC 105367.</title>
        <authorList>
            <person name="Komaki H."/>
            <person name="Tamura T."/>
        </authorList>
    </citation>
    <scope>NUCLEOTIDE SEQUENCE [LARGE SCALE GENOMIC DNA]</scope>
    <source>
        <strain evidence="1 2">NBRC 105367</strain>
    </source>
</reference>